<feature type="transmembrane region" description="Helical" evidence="8">
    <location>
        <begin position="264"/>
        <end position="286"/>
    </location>
</feature>
<feature type="transmembrane region" description="Helical" evidence="8">
    <location>
        <begin position="202"/>
        <end position="227"/>
    </location>
</feature>
<dbReference type="PROSITE" id="PS50928">
    <property type="entry name" value="ABC_TM1"/>
    <property type="match status" value="1"/>
</dbReference>
<dbReference type="Proteomes" id="UP001243009">
    <property type="component" value="Unassembled WGS sequence"/>
</dbReference>
<feature type="transmembrane region" description="Helical" evidence="8">
    <location>
        <begin position="59"/>
        <end position="82"/>
    </location>
</feature>
<organism evidence="10 11">
    <name type="scientific">Paracraurococcus lichenis</name>
    <dbReference type="NCBI Taxonomy" id="3064888"/>
    <lineage>
        <taxon>Bacteria</taxon>
        <taxon>Pseudomonadati</taxon>
        <taxon>Pseudomonadota</taxon>
        <taxon>Alphaproteobacteria</taxon>
        <taxon>Acetobacterales</taxon>
        <taxon>Roseomonadaceae</taxon>
        <taxon>Paracraurococcus</taxon>
    </lineage>
</organism>
<dbReference type="PANTHER" id="PTHR42929">
    <property type="entry name" value="INNER MEMBRANE ABC TRANSPORTER PERMEASE PROTEIN YDCU-RELATED-RELATED"/>
    <property type="match status" value="1"/>
</dbReference>
<evidence type="ECO:0000256" key="1">
    <source>
        <dbReference type="ARBA" id="ARBA00004651"/>
    </source>
</evidence>
<gene>
    <name evidence="10" type="ORF">Q7A36_07005</name>
</gene>
<dbReference type="PANTHER" id="PTHR42929:SF1">
    <property type="entry name" value="INNER MEMBRANE ABC TRANSPORTER PERMEASE PROTEIN YDCU-RELATED"/>
    <property type="match status" value="1"/>
</dbReference>
<feature type="transmembrane region" description="Helical" evidence="8">
    <location>
        <begin position="157"/>
        <end position="177"/>
    </location>
</feature>
<evidence type="ECO:0000259" key="9">
    <source>
        <dbReference type="PROSITE" id="PS50928"/>
    </source>
</evidence>
<reference evidence="10 11" key="1">
    <citation type="submission" date="2023-08" db="EMBL/GenBank/DDBJ databases">
        <title>The draft genome sequence of Paracraurococcus sp. LOR1-02.</title>
        <authorList>
            <person name="Kingkaew E."/>
            <person name="Tanasupawat S."/>
        </authorList>
    </citation>
    <scope>NUCLEOTIDE SEQUENCE [LARGE SCALE GENOMIC DNA]</scope>
    <source>
        <strain evidence="10 11">LOR1-02</strain>
    </source>
</reference>
<dbReference type="Pfam" id="PF00528">
    <property type="entry name" value="BPD_transp_1"/>
    <property type="match status" value="1"/>
</dbReference>
<evidence type="ECO:0000256" key="4">
    <source>
        <dbReference type="ARBA" id="ARBA00022475"/>
    </source>
</evidence>
<evidence type="ECO:0000256" key="6">
    <source>
        <dbReference type="ARBA" id="ARBA00022989"/>
    </source>
</evidence>
<evidence type="ECO:0000313" key="11">
    <source>
        <dbReference type="Proteomes" id="UP001243009"/>
    </source>
</evidence>
<evidence type="ECO:0000256" key="2">
    <source>
        <dbReference type="ARBA" id="ARBA00007069"/>
    </source>
</evidence>
<feature type="transmembrane region" description="Helical" evidence="8">
    <location>
        <begin position="306"/>
        <end position="327"/>
    </location>
</feature>
<keyword evidence="3 8" id="KW-0813">Transport</keyword>
<keyword evidence="5 8" id="KW-0812">Transmembrane</keyword>
<dbReference type="RefSeq" id="WP_305102950.1">
    <property type="nucleotide sequence ID" value="NZ_JAUTWS010000005.1"/>
</dbReference>
<proteinExistence type="inferred from homology"/>
<dbReference type="EMBL" id="JAUTWS010000005">
    <property type="protein sequence ID" value="MDO9708083.1"/>
    <property type="molecule type" value="Genomic_DNA"/>
</dbReference>
<sequence>MSSSLPDPVADVAGRVATPSPAEAIEAEFVPAAPAAEAAPILAAAPPARRSWAPLLQAAPLWAVLLLFFVFPLLATGVVSLWNYTEYSLVPDVTQRNYVEMFEGCGNLSDGLCTTFRTYISTLRLCGMVWAITLVLGFAVSYFLCFHVRSDGVRMALFLVCTAPFLTSNVIRMISWVPLLGREGVVNNALLALRVVDQPQDWLLFSEFSVVLAFVHLYTLFVVVPVFNSMMRIDHRLLEAARDAGASAWQTTWHVVVPLAKPGLVIGSIFVIVLVMGDFVTIGVMGGQQIASVGKVIQVQMSYLQFPAAAAQAMVLLALVLLIIAVMTKLVDIRREL</sequence>
<dbReference type="InterPro" id="IPR035906">
    <property type="entry name" value="MetI-like_sf"/>
</dbReference>
<keyword evidence="11" id="KW-1185">Reference proteome</keyword>
<keyword evidence="7 8" id="KW-0472">Membrane</keyword>
<keyword evidence="4" id="KW-1003">Cell membrane</keyword>
<evidence type="ECO:0000256" key="5">
    <source>
        <dbReference type="ARBA" id="ARBA00022692"/>
    </source>
</evidence>
<evidence type="ECO:0000313" key="10">
    <source>
        <dbReference type="EMBL" id="MDO9708083.1"/>
    </source>
</evidence>
<dbReference type="InterPro" id="IPR000515">
    <property type="entry name" value="MetI-like"/>
</dbReference>
<dbReference type="CDD" id="cd06261">
    <property type="entry name" value="TM_PBP2"/>
    <property type="match status" value="1"/>
</dbReference>
<comment type="subcellular location">
    <subcellularLocation>
        <location evidence="1 8">Cell membrane</location>
        <topology evidence="1 8">Multi-pass membrane protein</topology>
    </subcellularLocation>
</comment>
<dbReference type="Gene3D" id="1.10.3720.10">
    <property type="entry name" value="MetI-like"/>
    <property type="match status" value="1"/>
</dbReference>
<evidence type="ECO:0000256" key="8">
    <source>
        <dbReference type="RuleBase" id="RU363032"/>
    </source>
</evidence>
<accession>A0ABT9DW04</accession>
<protein>
    <submittedName>
        <fullName evidence="10">ABC transporter permease</fullName>
    </submittedName>
</protein>
<feature type="domain" description="ABC transmembrane type-1" evidence="9">
    <location>
        <begin position="119"/>
        <end position="327"/>
    </location>
</feature>
<name>A0ABT9DW04_9PROT</name>
<feature type="transmembrane region" description="Helical" evidence="8">
    <location>
        <begin position="127"/>
        <end position="145"/>
    </location>
</feature>
<comment type="similarity">
    <text evidence="2">Belongs to the binding-protein-dependent transport system permease family. CysTW subfamily.</text>
</comment>
<evidence type="ECO:0000256" key="3">
    <source>
        <dbReference type="ARBA" id="ARBA00022448"/>
    </source>
</evidence>
<evidence type="ECO:0000256" key="7">
    <source>
        <dbReference type="ARBA" id="ARBA00023136"/>
    </source>
</evidence>
<keyword evidence="6 8" id="KW-1133">Transmembrane helix</keyword>
<comment type="caution">
    <text evidence="10">The sequence shown here is derived from an EMBL/GenBank/DDBJ whole genome shotgun (WGS) entry which is preliminary data.</text>
</comment>
<dbReference type="SUPFAM" id="SSF161098">
    <property type="entry name" value="MetI-like"/>
    <property type="match status" value="1"/>
</dbReference>